<accession>A0A0D2PB94</accession>
<evidence type="ECO:0000313" key="3">
    <source>
        <dbReference type="Proteomes" id="UP000054270"/>
    </source>
</evidence>
<dbReference type="OrthoDB" id="2972209at2759"/>
<feature type="region of interest" description="Disordered" evidence="1">
    <location>
        <begin position="1"/>
        <end position="70"/>
    </location>
</feature>
<proteinExistence type="predicted"/>
<evidence type="ECO:0000256" key="1">
    <source>
        <dbReference type="SAM" id="MobiDB-lite"/>
    </source>
</evidence>
<feature type="compositionally biased region" description="Low complexity" evidence="1">
    <location>
        <begin position="10"/>
        <end position="24"/>
    </location>
</feature>
<feature type="compositionally biased region" description="Low complexity" evidence="1">
    <location>
        <begin position="38"/>
        <end position="53"/>
    </location>
</feature>
<dbReference type="Proteomes" id="UP000054270">
    <property type="component" value="Unassembled WGS sequence"/>
</dbReference>
<keyword evidence="3" id="KW-1185">Reference proteome</keyword>
<gene>
    <name evidence="2" type="ORF">HYPSUDRAFT_46213</name>
</gene>
<sequence>MSSPIAIRRAASPASGSECSSASSPTRALYVPLHRRTPSAASDASASRPSSPAHTQPQATEQHPRIYAPATLLALRPAGPDAHGAAAKAHIRAACPAVLASSRARKHAAFLAKQSRQAPAPPSLGVVPALAESAPAVDVGVLPPVVAQRVAPRRTRPVGRGPERRRAALQLGDNWRAMRALAPPAPVSVL</sequence>
<name>A0A0D2PB94_HYPSF</name>
<dbReference type="AlphaFoldDB" id="A0A0D2PB94"/>
<evidence type="ECO:0000313" key="2">
    <source>
        <dbReference type="EMBL" id="KJA17590.1"/>
    </source>
</evidence>
<protein>
    <submittedName>
        <fullName evidence="2">Uncharacterized protein</fullName>
    </submittedName>
</protein>
<dbReference type="EMBL" id="KN817601">
    <property type="protein sequence ID" value="KJA17590.1"/>
    <property type="molecule type" value="Genomic_DNA"/>
</dbReference>
<dbReference type="OMA" id="ATEQHPR"/>
<organism evidence="2 3">
    <name type="scientific">Hypholoma sublateritium (strain FD-334 SS-4)</name>
    <dbReference type="NCBI Taxonomy" id="945553"/>
    <lineage>
        <taxon>Eukaryota</taxon>
        <taxon>Fungi</taxon>
        <taxon>Dikarya</taxon>
        <taxon>Basidiomycota</taxon>
        <taxon>Agaricomycotina</taxon>
        <taxon>Agaricomycetes</taxon>
        <taxon>Agaricomycetidae</taxon>
        <taxon>Agaricales</taxon>
        <taxon>Agaricineae</taxon>
        <taxon>Strophariaceae</taxon>
        <taxon>Hypholoma</taxon>
    </lineage>
</organism>
<reference evidence="3" key="1">
    <citation type="submission" date="2014-04" db="EMBL/GenBank/DDBJ databases">
        <title>Evolutionary Origins and Diversification of the Mycorrhizal Mutualists.</title>
        <authorList>
            <consortium name="DOE Joint Genome Institute"/>
            <consortium name="Mycorrhizal Genomics Consortium"/>
            <person name="Kohler A."/>
            <person name="Kuo A."/>
            <person name="Nagy L.G."/>
            <person name="Floudas D."/>
            <person name="Copeland A."/>
            <person name="Barry K.W."/>
            <person name="Cichocki N."/>
            <person name="Veneault-Fourrey C."/>
            <person name="LaButti K."/>
            <person name="Lindquist E.A."/>
            <person name="Lipzen A."/>
            <person name="Lundell T."/>
            <person name="Morin E."/>
            <person name="Murat C."/>
            <person name="Riley R."/>
            <person name="Ohm R."/>
            <person name="Sun H."/>
            <person name="Tunlid A."/>
            <person name="Henrissat B."/>
            <person name="Grigoriev I.V."/>
            <person name="Hibbett D.S."/>
            <person name="Martin F."/>
        </authorList>
    </citation>
    <scope>NUCLEOTIDE SEQUENCE [LARGE SCALE GENOMIC DNA]</scope>
    <source>
        <strain evidence="3">FD-334 SS-4</strain>
    </source>
</reference>